<comment type="caution">
    <text evidence="12">The sequence shown here is derived from an EMBL/GenBank/DDBJ whole genome shotgun (WGS) entry which is preliminary data.</text>
</comment>
<evidence type="ECO:0000259" key="11">
    <source>
        <dbReference type="Pfam" id="PF02868"/>
    </source>
</evidence>
<dbReference type="Pfam" id="PF01447">
    <property type="entry name" value="Peptidase_M4"/>
    <property type="match status" value="1"/>
</dbReference>
<feature type="chain" id="PRO_5038992689" description="Peptidase M4" evidence="9">
    <location>
        <begin position="20"/>
        <end position="914"/>
    </location>
</feature>
<dbReference type="Gene3D" id="2.60.40.3440">
    <property type="match status" value="1"/>
</dbReference>
<dbReference type="InterPro" id="IPR001570">
    <property type="entry name" value="Peptidase_M4_C_domain"/>
</dbReference>
<organism evidence="12 13">
    <name type="scientific">Mycolicibacterium murale</name>
    <dbReference type="NCBI Taxonomy" id="182220"/>
    <lineage>
        <taxon>Bacteria</taxon>
        <taxon>Bacillati</taxon>
        <taxon>Actinomycetota</taxon>
        <taxon>Actinomycetes</taxon>
        <taxon>Mycobacteriales</taxon>
        <taxon>Mycobacteriaceae</taxon>
        <taxon>Mycolicibacterium</taxon>
    </lineage>
</organism>
<dbReference type="GO" id="GO:0006508">
    <property type="term" value="P:proteolysis"/>
    <property type="evidence" value="ECO:0007669"/>
    <property type="project" value="UniProtKB-KW"/>
</dbReference>
<dbReference type="RefSeq" id="WP_193489762.1">
    <property type="nucleotide sequence ID" value="NZ_BAAAMC010000018.1"/>
</dbReference>
<feature type="active site" description="Proton donor" evidence="7">
    <location>
        <position position="822"/>
    </location>
</feature>
<evidence type="ECO:0000256" key="1">
    <source>
        <dbReference type="ARBA" id="ARBA00009388"/>
    </source>
</evidence>
<dbReference type="Pfam" id="PF17963">
    <property type="entry name" value="Big_9"/>
    <property type="match status" value="1"/>
</dbReference>
<keyword evidence="5" id="KW-0862">Zinc</keyword>
<feature type="compositionally biased region" description="Acidic residues" evidence="8">
    <location>
        <begin position="105"/>
        <end position="120"/>
    </location>
</feature>
<evidence type="ECO:0000313" key="13">
    <source>
        <dbReference type="Proteomes" id="UP000465241"/>
    </source>
</evidence>
<gene>
    <name evidence="12" type="ORF">MMUR_32920</name>
</gene>
<dbReference type="CDD" id="cd09597">
    <property type="entry name" value="M4_TLP"/>
    <property type="match status" value="1"/>
</dbReference>
<dbReference type="InterPro" id="IPR013856">
    <property type="entry name" value="Peptidase_M4_domain"/>
</dbReference>
<evidence type="ECO:0000256" key="7">
    <source>
        <dbReference type="PIRSR" id="PIRSR623612-1"/>
    </source>
</evidence>
<feature type="compositionally biased region" description="Low complexity" evidence="8">
    <location>
        <begin position="30"/>
        <end position="54"/>
    </location>
</feature>
<dbReference type="PANTHER" id="PTHR33794:SF1">
    <property type="entry name" value="BACILLOLYSIN"/>
    <property type="match status" value="1"/>
</dbReference>
<evidence type="ECO:0000256" key="6">
    <source>
        <dbReference type="ARBA" id="ARBA00023049"/>
    </source>
</evidence>
<feature type="compositionally biased region" description="Acidic residues" evidence="8">
    <location>
        <begin position="63"/>
        <end position="97"/>
    </location>
</feature>
<reference evidence="12 13" key="1">
    <citation type="journal article" date="2019" name="Emerg. Microbes Infect.">
        <title>Comprehensive subspecies identification of 175 nontuberculous mycobacteria species based on 7547 genomic profiles.</title>
        <authorList>
            <person name="Matsumoto Y."/>
            <person name="Kinjo T."/>
            <person name="Motooka D."/>
            <person name="Nabeya D."/>
            <person name="Jung N."/>
            <person name="Uechi K."/>
            <person name="Horii T."/>
            <person name="Iida T."/>
            <person name="Fujita J."/>
            <person name="Nakamura S."/>
        </authorList>
    </citation>
    <scope>NUCLEOTIDE SEQUENCE [LARGE SCALE GENOMIC DNA]</scope>
    <source>
        <strain evidence="12 13">JCM 13392</strain>
    </source>
</reference>
<dbReference type="Pfam" id="PF02868">
    <property type="entry name" value="Peptidase_M4_C"/>
    <property type="match status" value="1"/>
</dbReference>
<feature type="compositionally biased region" description="Acidic residues" evidence="8">
    <location>
        <begin position="163"/>
        <end position="179"/>
    </location>
</feature>
<feature type="signal peptide" evidence="9">
    <location>
        <begin position="1"/>
        <end position="19"/>
    </location>
</feature>
<evidence type="ECO:0000256" key="9">
    <source>
        <dbReference type="SAM" id="SignalP"/>
    </source>
</evidence>
<evidence type="ECO:0000313" key="12">
    <source>
        <dbReference type="EMBL" id="GFG59156.1"/>
    </source>
</evidence>
<keyword evidence="3" id="KW-0479">Metal-binding</keyword>
<dbReference type="AlphaFoldDB" id="A0A7I9WPG3"/>
<dbReference type="PRINTS" id="PR00730">
    <property type="entry name" value="THERMOLYSIN"/>
</dbReference>
<evidence type="ECO:0000256" key="8">
    <source>
        <dbReference type="SAM" id="MobiDB-lite"/>
    </source>
</evidence>
<keyword evidence="13" id="KW-1185">Reference proteome</keyword>
<comment type="similarity">
    <text evidence="1">Belongs to the peptidase M4 family.</text>
</comment>
<keyword evidence="6" id="KW-0482">Metalloprotease</keyword>
<feature type="region of interest" description="Disordered" evidence="8">
    <location>
        <begin position="30"/>
        <end position="184"/>
    </location>
</feature>
<dbReference type="PANTHER" id="PTHR33794">
    <property type="entry name" value="BACILLOLYSIN"/>
    <property type="match status" value="1"/>
</dbReference>
<keyword evidence="2" id="KW-0645">Protease</keyword>
<protein>
    <recommendedName>
        <fullName evidence="14">Peptidase M4</fullName>
    </recommendedName>
</protein>
<dbReference type="Gene3D" id="3.10.170.10">
    <property type="match status" value="1"/>
</dbReference>
<dbReference type="SUPFAM" id="SSF55486">
    <property type="entry name" value="Metalloproteases ('zincins'), catalytic domain"/>
    <property type="match status" value="1"/>
</dbReference>
<evidence type="ECO:0000256" key="4">
    <source>
        <dbReference type="ARBA" id="ARBA00022801"/>
    </source>
</evidence>
<dbReference type="GO" id="GO:0046872">
    <property type="term" value="F:metal ion binding"/>
    <property type="evidence" value="ECO:0007669"/>
    <property type="project" value="UniProtKB-KW"/>
</dbReference>
<feature type="active site" evidence="7">
    <location>
        <position position="734"/>
    </location>
</feature>
<keyword evidence="4" id="KW-0378">Hydrolase</keyword>
<dbReference type="EMBL" id="BLKT01000003">
    <property type="protein sequence ID" value="GFG59156.1"/>
    <property type="molecule type" value="Genomic_DNA"/>
</dbReference>
<dbReference type="InterPro" id="IPR027268">
    <property type="entry name" value="Peptidase_M4/M1_CTD_sf"/>
</dbReference>
<dbReference type="Proteomes" id="UP000465241">
    <property type="component" value="Unassembled WGS sequence"/>
</dbReference>
<accession>A0A7I9WPG3</accession>
<feature type="domain" description="Peptidase M4 C-terminal" evidence="11">
    <location>
        <begin position="754"/>
        <end position="898"/>
    </location>
</feature>
<evidence type="ECO:0000259" key="10">
    <source>
        <dbReference type="Pfam" id="PF01447"/>
    </source>
</evidence>
<evidence type="ECO:0000256" key="5">
    <source>
        <dbReference type="ARBA" id="ARBA00022833"/>
    </source>
</evidence>
<proteinExistence type="inferred from homology"/>
<dbReference type="Gene3D" id="1.10.390.10">
    <property type="entry name" value="Neutral Protease Domain 2"/>
    <property type="match status" value="1"/>
</dbReference>
<sequence length="914" mass="95473">MTSTAALTGVRRSVAVVFAAGLVAAAPGIAAAETESDSAGTDTSTAETATGSEESTPEKPDADDTADADEDAGEDSDDEDSDDEDADDESVETEPEQETPVADPDGLDDLDDRDDEDGPEAEPAAQEAEPTTSPRRGTGDRPDTPEQDNDADTDSGAQPSATEEADAEEPQASESEAEPVDTRPAAEVAALSATDDRAEAPVALRRPVTVASMVTDALSWVGLGELSKDLPLPALPVPRLLEMMWVALRQTQSAWNNQRPTARPSLSLGDDGVVRGELNAVDLDDDALTYTVVTPARFGTVAIAADGTFTYTPRPGLTGITDTFTVTIDDAAGNPPRIYGLGQLLGMSGPTSARISVDVASTTNIANPDVTRPGAVTVQMDTGGRISVISGKFTDTQVRDAAGAAAFLNTFAPVLGAESGFAATDLITVQRVSAATGVTEEFYRLRPSIDGIDVLGSEVVLTTDGAGTVTGLFNYYNPGLAEVDTTADAGAGSAAATLAATRLLQSAGLRPTASAVKQVLGSTTVDTDLMILALDRDTAPTLVWRVGLRPITGADEAAPGAVYYIHANGEQVGTILGGSASVQAASAIARDAQGKNRVINVEPAKWWFLFDSSKLVDTPRNLSTHDTAYGLFGFGQPIGPGNPVTRPPWGFSGSAVSAHANMATAYDYYLAVLGRTSIDGEGAKVVSTIGYSPRNSLQTYLFGYANAFWDPDRQVFGFGNAGRFEAALDIVAHEYTHGVISHIIADGESVLDTGESGALNEAYSDIMGVLIEGKTGSGRWLIGEDTALHAIRNLANPRSVGTGYVAHMRDYYTGSQDDFGEHWNSTIFSHAAYKMMTDSRTKAVSDDLWATVIYKSMYGLGAGAKFVDGRAAIVDAAADYFTDTELQAVKDAFDAVGIKEVPQTAGAEVLILAV</sequence>
<dbReference type="InterPro" id="IPR023612">
    <property type="entry name" value="Peptidase_M4"/>
</dbReference>
<dbReference type="InterPro" id="IPR050728">
    <property type="entry name" value="Zinc_Metalloprotease_M4"/>
</dbReference>
<evidence type="ECO:0000256" key="3">
    <source>
        <dbReference type="ARBA" id="ARBA00022723"/>
    </source>
</evidence>
<feature type="domain" description="Peptidase M4" evidence="10">
    <location>
        <begin position="653"/>
        <end position="740"/>
    </location>
</feature>
<keyword evidence="9" id="KW-0732">Signal</keyword>
<evidence type="ECO:0000256" key="2">
    <source>
        <dbReference type="ARBA" id="ARBA00022670"/>
    </source>
</evidence>
<feature type="compositionally biased region" description="Low complexity" evidence="8">
    <location>
        <begin position="121"/>
        <end position="130"/>
    </location>
</feature>
<dbReference type="GO" id="GO:0004222">
    <property type="term" value="F:metalloendopeptidase activity"/>
    <property type="evidence" value="ECO:0007669"/>
    <property type="project" value="InterPro"/>
</dbReference>
<name>A0A7I9WPG3_9MYCO</name>
<evidence type="ECO:0008006" key="14">
    <source>
        <dbReference type="Google" id="ProtNLM"/>
    </source>
</evidence>